<dbReference type="RefSeq" id="WP_013867807.1">
    <property type="nucleotide sequence ID" value="NZ_AJYT02000179.1"/>
</dbReference>
<evidence type="ECO:0000313" key="10">
    <source>
        <dbReference type="Proteomes" id="UP000726136"/>
    </source>
</evidence>
<accession>A0A1E5FNS1</accession>
<gene>
    <name evidence="2" type="ORF">DYL72_19565</name>
    <name evidence="3" type="ORF">EAY07_17540</name>
    <name evidence="4" type="ORF">EAY46_16925</name>
    <name evidence="5" type="ORF">ERJ77_11045</name>
    <name evidence="6" type="ORF">PL14_15630</name>
</gene>
<sequence>MTIRDSIEALEQQIYVACSEGDYETVNQLEHQLEVLLYKAQHPFDDDPNGLNSGSTTNDEWR</sequence>
<evidence type="ECO:0000313" key="5">
    <source>
        <dbReference type="EMBL" id="MBF4435050.1"/>
    </source>
</evidence>
<keyword evidence="10" id="KW-1185">Reference proteome</keyword>
<reference evidence="9 10" key="3">
    <citation type="journal article" date="2021" name="PeerJ">
        <title>Analysis of 44 Vibrio anguillarum genomes reveals high genetic diversity.</title>
        <authorList>
            <person name="Hansen M.J."/>
            <person name="Dalsgaard I."/>
        </authorList>
    </citation>
    <scope>NUCLEOTIDE SEQUENCE</scope>
    <source>
        <strain evidence="4 10">040915-1/1B</strain>
        <strain evidence="3 9">17-16730-2A</strain>
        <strain evidence="5">850617-1/1</strain>
    </source>
</reference>
<dbReference type="EMBL" id="JAHGUI010000065">
    <property type="protein sequence ID" value="MBT2920105.1"/>
    <property type="molecule type" value="Genomic_DNA"/>
</dbReference>
<dbReference type="EMBL" id="RDOM01000066">
    <property type="protein sequence ID" value="MBF4273796.1"/>
    <property type="molecule type" value="Genomic_DNA"/>
</dbReference>
<dbReference type="Proteomes" id="UP000078309">
    <property type="component" value="Unassembled WGS sequence"/>
</dbReference>
<dbReference type="EMBL" id="CP034673">
    <property type="protein sequence ID" value="AZS27109.1"/>
    <property type="molecule type" value="Genomic_DNA"/>
</dbReference>
<proteinExistence type="predicted"/>
<dbReference type="Proteomes" id="UP000726136">
    <property type="component" value="Unassembled WGS sequence"/>
</dbReference>
<dbReference type="OrthoDB" id="5824496at2"/>
<feature type="compositionally biased region" description="Polar residues" evidence="1">
    <location>
        <begin position="50"/>
        <end position="62"/>
    </location>
</feature>
<evidence type="ECO:0000313" key="7">
    <source>
        <dbReference type="Proteomes" id="UP000078309"/>
    </source>
</evidence>
<evidence type="ECO:0000313" key="8">
    <source>
        <dbReference type="Proteomes" id="UP000256923"/>
    </source>
</evidence>
<protein>
    <submittedName>
        <fullName evidence="5">Uncharacterized protein</fullName>
    </submittedName>
</protein>
<dbReference type="EMBL" id="SCLC01000006">
    <property type="protein sequence ID" value="MBF4435050.1"/>
    <property type="molecule type" value="Genomic_DNA"/>
</dbReference>
<dbReference type="Proteomes" id="UP000256923">
    <property type="component" value="Chromosome 2"/>
</dbReference>
<reference evidence="6" key="4">
    <citation type="submission" date="2021-05" db="EMBL/GenBank/DDBJ databases">
        <authorList>
            <person name="Kalatzis P.G."/>
            <person name="Castillo D."/>
            <person name="D'Alvise P."/>
            <person name="Middelboe M."/>
            <person name="Gram L."/>
        </authorList>
    </citation>
    <scope>NUCLEOTIDE SEQUENCE</scope>
    <source>
        <strain evidence="6">90-11-286</strain>
    </source>
</reference>
<evidence type="ECO:0000256" key="1">
    <source>
        <dbReference type="SAM" id="MobiDB-lite"/>
    </source>
</evidence>
<evidence type="ECO:0000313" key="3">
    <source>
        <dbReference type="EMBL" id="MBF4273796.1"/>
    </source>
</evidence>
<feature type="region of interest" description="Disordered" evidence="1">
    <location>
        <begin position="43"/>
        <end position="62"/>
    </location>
</feature>
<dbReference type="EMBL" id="RDPI01000021">
    <property type="protein sequence ID" value="MBF4374758.1"/>
    <property type="molecule type" value="Genomic_DNA"/>
</dbReference>
<organism evidence="5 11">
    <name type="scientific">Vibrio anguillarum</name>
    <name type="common">Listonella anguillarum</name>
    <dbReference type="NCBI Taxonomy" id="55601"/>
    <lineage>
        <taxon>Bacteria</taxon>
        <taxon>Pseudomonadati</taxon>
        <taxon>Pseudomonadota</taxon>
        <taxon>Gammaproteobacteria</taxon>
        <taxon>Vibrionales</taxon>
        <taxon>Vibrionaceae</taxon>
        <taxon>Vibrio</taxon>
    </lineage>
</organism>
<evidence type="ECO:0000313" key="2">
    <source>
        <dbReference type="EMBL" id="AZS27109.1"/>
    </source>
</evidence>
<dbReference type="GeneID" id="83857984"/>
<accession>A0A191W7T0</accession>
<evidence type="ECO:0000313" key="9">
    <source>
        <dbReference type="Proteomes" id="UP000722957"/>
    </source>
</evidence>
<dbReference type="AlphaFoldDB" id="A0A191W7T0"/>
<dbReference type="Proteomes" id="UP000722957">
    <property type="component" value="Unassembled WGS sequence"/>
</dbReference>
<name>A0A191W7T0_VIBAN</name>
<reference evidence="2 8" key="2">
    <citation type="submission" date="2018-12" db="EMBL/GenBank/DDBJ databases">
        <title>Characterization and Draft Genome of Vibrio anguillarum J360 Marine Pathogen Isolated from an Outbreak in Lumpfish (Cyclopterus lumpus).</title>
        <authorList>
            <person name="Vasquez J.I."/>
            <person name="Cao T."/>
            <person name="Chakraborty S."/>
            <person name="Gnanagobal H."/>
            <person name="Wescot J."/>
            <person name="Boyce D."/>
            <person name="Santander J."/>
        </authorList>
    </citation>
    <scope>NUCLEOTIDE SEQUENCE [LARGE SCALE GENOMIC DNA]</scope>
    <source>
        <strain evidence="2 8">J360</strain>
    </source>
</reference>
<evidence type="ECO:0000313" key="4">
    <source>
        <dbReference type="EMBL" id="MBF4374758.1"/>
    </source>
</evidence>
<dbReference type="Proteomes" id="UP000786185">
    <property type="component" value="Unassembled WGS sequence"/>
</dbReference>
<evidence type="ECO:0000313" key="11">
    <source>
        <dbReference type="Proteomes" id="UP000786185"/>
    </source>
</evidence>
<dbReference type="OMA" id="NMLEHQL"/>
<reference evidence="6 7" key="1">
    <citation type="journal article" date="2017" name="J. Fish Dis.">
        <title>Comparative assessment of Vibrio virulence in marine fish larvae.</title>
        <authorList>
            <person name="Ronneseth A."/>
            <person name="Castillo D."/>
            <person name="D'Alvise P."/>
            <person name="Tonnesen O."/>
            <person name="Haugland G."/>
            <person name="Grotkjaer T."/>
            <person name="Engell-Sorensen K."/>
            <person name="Norremark L."/>
            <person name="Bergh O."/>
            <person name="Wergeland H.I."/>
            <person name="Gram L."/>
        </authorList>
    </citation>
    <scope>NUCLEOTIDE SEQUENCE [LARGE SCALE GENOMIC DNA]</scope>
    <source>
        <strain evidence="6 7">90-11-286</strain>
    </source>
</reference>
<evidence type="ECO:0000313" key="6">
    <source>
        <dbReference type="EMBL" id="MBT2920105.1"/>
    </source>
</evidence>